<keyword evidence="2" id="KW-0472">Membrane</keyword>
<organism evidence="5 6">
    <name type="scientific">Arabidopsis thaliana</name>
    <name type="common">Mouse-ear cress</name>
    <dbReference type="NCBI Taxonomy" id="3702"/>
    <lineage>
        <taxon>Eukaryota</taxon>
        <taxon>Viridiplantae</taxon>
        <taxon>Streptophyta</taxon>
        <taxon>Embryophyta</taxon>
        <taxon>Tracheophyta</taxon>
        <taxon>Spermatophyta</taxon>
        <taxon>Magnoliopsida</taxon>
        <taxon>eudicotyledons</taxon>
        <taxon>Gunneridae</taxon>
        <taxon>Pentapetalae</taxon>
        <taxon>rosids</taxon>
        <taxon>malvids</taxon>
        <taxon>Brassicales</taxon>
        <taxon>Brassicaceae</taxon>
        <taxon>Camelineae</taxon>
        <taxon>Arabidopsis</taxon>
    </lineage>
</organism>
<dbReference type="SMR" id="A0A384LIS6"/>
<evidence type="ECO:0000313" key="6">
    <source>
        <dbReference type="Proteomes" id="UP000078284"/>
    </source>
</evidence>
<evidence type="ECO:0000313" key="5">
    <source>
        <dbReference type="EMBL" id="OAP02691.1"/>
    </source>
</evidence>
<protein>
    <recommendedName>
        <fullName evidence="8">Glycine-rich protein</fullName>
    </recommendedName>
</protein>
<reference evidence="4 7" key="3">
    <citation type="submission" date="2019-12" db="EMBL/GenBank/DDBJ databases">
        <authorList>
            <person name="Jiao W.-B."/>
            <person name="Schneeberger K."/>
        </authorList>
    </citation>
    <scope>NUCLEOTIDE SEQUENCE [LARGE SCALE GENOMIC DNA]</scope>
    <source>
        <strain evidence="7">cv. C24</strain>
    </source>
</reference>
<accession>A0A384LIS6</accession>
<dbReference type="RefSeq" id="NP_001078314.1">
    <property type="nucleotide sequence ID" value="NM_001084845.2"/>
</dbReference>
<feature type="compositionally biased region" description="Gly residues" evidence="1">
    <location>
        <begin position="125"/>
        <end position="148"/>
    </location>
</feature>
<dbReference type="OMA" id="LKNAMYQ"/>
<dbReference type="Proteomes" id="UP000434276">
    <property type="component" value="Unassembled WGS sequence"/>
</dbReference>
<feature type="transmembrane region" description="Helical" evidence="2">
    <location>
        <begin position="157"/>
        <end position="175"/>
    </location>
</feature>
<dbReference type="PANTHER" id="PTHR35483">
    <property type="entry name" value="NUCLEUSENVELOPE PROTEIN"/>
    <property type="match status" value="1"/>
</dbReference>
<gene>
    <name evidence="3" type="ordered locus">At3g59640</name>
    <name evidence="5" type="ordered locus">AXX17_At3g54050</name>
    <name evidence="4" type="ORF">C24_LOCUS16225</name>
</gene>
<dbReference type="KEGG" id="ath:AT3G59640"/>
<reference evidence="5" key="2">
    <citation type="submission" date="2016-03" db="EMBL/GenBank/DDBJ databases">
        <title>Full-length assembly of Arabidopsis thaliana Ler reveals the complement of translocations and inversions.</title>
        <authorList>
            <person name="Zapata L."/>
            <person name="Schneeberger K."/>
            <person name="Ossowski S."/>
        </authorList>
    </citation>
    <scope>NUCLEOTIDE SEQUENCE [LARGE SCALE GENOMIC DNA]</scope>
    <source>
        <tissue evidence="5">Leaf</tissue>
    </source>
</reference>
<keyword evidence="2" id="KW-1133">Transmembrane helix</keyword>
<proteinExistence type="predicted"/>
<sequence>MSSTQANLCRPSLFCARTTQTRHVSSAPFMSSLRFDYRPLPKLAIRASASSSMSSQFSPLQNHRCRNQRQGPVVCLLGGKDKSNGSNELSSTWEAIEKAMGKKSVEDMLREQIQKKDTGGIPPRGRGGGGGGRNGGNNGSGGSSGEDGGLASFGDETLQVVLATLGFIFLYFYIINGEELFRLARDYIRYLIGRPKSVRLTRVMEGWSRFFEKMSRKKVYNEYWLKIKRSSTSLPGLVTRANTNAS</sequence>
<name>A0A384LIS6_ARATH</name>
<dbReference type="OrthoDB" id="1680511at2759"/>
<dbReference type="Proteomes" id="UP000078284">
    <property type="component" value="Chromosome 3"/>
</dbReference>
<evidence type="ECO:0008006" key="8">
    <source>
        <dbReference type="Google" id="ProtNLM"/>
    </source>
</evidence>
<evidence type="ECO:0000313" key="3">
    <source>
        <dbReference type="Araport" id="AT3G59640"/>
    </source>
</evidence>
<dbReference type="RefSeq" id="NP_191523.1">
    <property type="nucleotide sequence ID" value="NM_115826.3"/>
</dbReference>
<evidence type="ECO:0000313" key="4">
    <source>
        <dbReference type="EMBL" id="CAA0387479.1"/>
    </source>
</evidence>
<dbReference type="GeneID" id="825133"/>
<dbReference type="AlphaFoldDB" id="A0A384LIS6"/>
<evidence type="ECO:0000256" key="2">
    <source>
        <dbReference type="SAM" id="Phobius"/>
    </source>
</evidence>
<evidence type="ECO:0000256" key="1">
    <source>
        <dbReference type="SAM" id="MobiDB-lite"/>
    </source>
</evidence>
<dbReference type="Araport" id="AT3G59640"/>
<reference evidence="6" key="1">
    <citation type="journal article" date="2016" name="Proc. Natl. Acad. Sci. U.S.A.">
        <title>Chromosome-level assembly of Arabidopsis thaliana Ler reveals the extent of translocation and inversion polymorphisms.</title>
        <authorList>
            <person name="Zapata L."/>
            <person name="Ding J."/>
            <person name="Willing E.M."/>
            <person name="Hartwig B."/>
            <person name="Bezdan D."/>
            <person name="Jiao W.B."/>
            <person name="Patel V."/>
            <person name="Velikkakam James G."/>
            <person name="Koornneef M."/>
            <person name="Ossowski S."/>
            <person name="Schneeberger K."/>
        </authorList>
    </citation>
    <scope>NUCLEOTIDE SEQUENCE [LARGE SCALE GENOMIC DNA]</scope>
    <source>
        <strain evidence="6">cv. Landsberg erecta</strain>
    </source>
</reference>
<dbReference type="PANTHER" id="PTHR35483:SF1">
    <property type="entry name" value="GLYCINE-RICH PROTEIN-RELATED"/>
    <property type="match status" value="1"/>
</dbReference>
<dbReference type="EMBL" id="LUHQ01000003">
    <property type="protein sequence ID" value="OAP02691.1"/>
    <property type="molecule type" value="Genomic_DNA"/>
</dbReference>
<dbReference type="ExpressionAtlas" id="A0A384LIS6">
    <property type="expression patterns" value="baseline and differential"/>
</dbReference>
<keyword evidence="2" id="KW-0812">Transmembrane</keyword>
<evidence type="ECO:0000313" key="7">
    <source>
        <dbReference type="Proteomes" id="UP000434276"/>
    </source>
</evidence>
<dbReference type="EMBL" id="CACSHJ010000089">
    <property type="protein sequence ID" value="CAA0387479.1"/>
    <property type="molecule type" value="Genomic_DNA"/>
</dbReference>
<feature type="region of interest" description="Disordered" evidence="1">
    <location>
        <begin position="113"/>
        <end position="148"/>
    </location>
</feature>